<reference evidence="1 2" key="1">
    <citation type="submission" date="2016-03" db="EMBL/GenBank/DDBJ databases">
        <title>Cyphomyrmex costatus WGS genome.</title>
        <authorList>
            <person name="Nygaard S."/>
            <person name="Hu H."/>
            <person name="Boomsma J."/>
            <person name="Zhang G."/>
        </authorList>
    </citation>
    <scope>NUCLEOTIDE SEQUENCE [LARGE SCALE GENOMIC DNA]</scope>
    <source>
        <strain evidence="1">MS0001</strain>
        <tissue evidence="1">Whole body</tissue>
    </source>
</reference>
<dbReference type="AlphaFoldDB" id="A0A151IGT2"/>
<dbReference type="Proteomes" id="UP000078542">
    <property type="component" value="Unassembled WGS sequence"/>
</dbReference>
<organism evidence="1 2">
    <name type="scientific">Cyphomyrmex costatus</name>
    <dbReference type="NCBI Taxonomy" id="456900"/>
    <lineage>
        <taxon>Eukaryota</taxon>
        <taxon>Metazoa</taxon>
        <taxon>Ecdysozoa</taxon>
        <taxon>Arthropoda</taxon>
        <taxon>Hexapoda</taxon>
        <taxon>Insecta</taxon>
        <taxon>Pterygota</taxon>
        <taxon>Neoptera</taxon>
        <taxon>Endopterygota</taxon>
        <taxon>Hymenoptera</taxon>
        <taxon>Apocrita</taxon>
        <taxon>Aculeata</taxon>
        <taxon>Formicoidea</taxon>
        <taxon>Formicidae</taxon>
        <taxon>Myrmicinae</taxon>
        <taxon>Cyphomyrmex</taxon>
    </lineage>
</organism>
<name>A0A151IGT2_9HYME</name>
<gene>
    <name evidence="1" type="ORF">ALC62_08534</name>
</gene>
<evidence type="ECO:0000313" key="2">
    <source>
        <dbReference type="Proteomes" id="UP000078542"/>
    </source>
</evidence>
<evidence type="ECO:0000313" key="1">
    <source>
        <dbReference type="EMBL" id="KYN00676.1"/>
    </source>
</evidence>
<dbReference type="EMBL" id="KQ977661">
    <property type="protein sequence ID" value="KYN00676.1"/>
    <property type="molecule type" value="Genomic_DNA"/>
</dbReference>
<accession>A0A151IGT2</accession>
<keyword evidence="2" id="KW-1185">Reference proteome</keyword>
<protein>
    <submittedName>
        <fullName evidence="1">Uncharacterized protein</fullName>
    </submittedName>
</protein>
<proteinExistence type="predicted"/>
<sequence>MEEPVEKRPKELAFTKESALADIASSIGNIANTLNSINKSYSDILSVNTTVVKCLVNAEKREKAINVNKEDINLTKEK</sequence>